<reference evidence="4" key="2">
    <citation type="journal article" date="2021" name="PeerJ">
        <title>Extensive microbial diversity within the chicken gut microbiome revealed by metagenomics and culture.</title>
        <authorList>
            <person name="Gilroy R."/>
            <person name="Ravi A."/>
            <person name="Getino M."/>
            <person name="Pursley I."/>
            <person name="Horton D.L."/>
            <person name="Alikhan N.F."/>
            <person name="Baker D."/>
            <person name="Gharbi K."/>
            <person name="Hall N."/>
            <person name="Watson M."/>
            <person name="Adriaenssens E.M."/>
            <person name="Foster-Nyarko E."/>
            <person name="Jarju S."/>
            <person name="Secka A."/>
            <person name="Antonio M."/>
            <person name="Oren A."/>
            <person name="Chaudhuri R.R."/>
            <person name="La Ragione R."/>
            <person name="Hildebrand F."/>
            <person name="Pallen M.J."/>
        </authorList>
    </citation>
    <scope>NUCLEOTIDE SEQUENCE</scope>
    <source>
        <strain evidence="4">13766</strain>
    </source>
</reference>
<dbReference type="InterPro" id="IPR000182">
    <property type="entry name" value="GNAT_dom"/>
</dbReference>
<evidence type="ECO:0000259" key="3">
    <source>
        <dbReference type="PROSITE" id="PS51186"/>
    </source>
</evidence>
<dbReference type="SUPFAM" id="SSF55729">
    <property type="entry name" value="Acyl-CoA N-acyltransferases (Nat)"/>
    <property type="match status" value="1"/>
</dbReference>
<sequence>MIRPITRNDRETFLELTREFYASDAVLHDVPDAYHTDAFDEMMRSQAYIAGYLIECDGAIAGYGLTARSYSHEAGGPVVWLEELYIRPQFRSRGLGSEFFRQVTEENHDARRFRLEVEPENVRAIALYRRLGYENLPYVQMIRDV</sequence>
<dbReference type="InterPro" id="IPR051016">
    <property type="entry name" value="Diverse_Substrate_AcTransf"/>
</dbReference>
<dbReference type="Proteomes" id="UP000824140">
    <property type="component" value="Unassembled WGS sequence"/>
</dbReference>
<evidence type="ECO:0000256" key="1">
    <source>
        <dbReference type="ARBA" id="ARBA00022679"/>
    </source>
</evidence>
<reference evidence="4" key="1">
    <citation type="submission" date="2020-10" db="EMBL/GenBank/DDBJ databases">
        <authorList>
            <person name="Gilroy R."/>
        </authorList>
    </citation>
    <scope>NUCLEOTIDE SEQUENCE</scope>
    <source>
        <strain evidence="4">13766</strain>
    </source>
</reference>
<dbReference type="AlphaFoldDB" id="A0A9D1FYM0"/>
<organism evidence="4 5">
    <name type="scientific">Candidatus Alectryocaccomicrobium excrementavium</name>
    <dbReference type="NCBI Taxonomy" id="2840668"/>
    <lineage>
        <taxon>Bacteria</taxon>
        <taxon>Bacillati</taxon>
        <taxon>Bacillota</taxon>
        <taxon>Clostridia</taxon>
        <taxon>Candidatus Alectryocaccomicrobium</taxon>
    </lineage>
</organism>
<gene>
    <name evidence="4" type="ORF">IAA84_02355</name>
</gene>
<name>A0A9D1FYM0_9FIRM</name>
<accession>A0A9D1FYM0</accession>
<dbReference type="InterPro" id="IPR016181">
    <property type="entry name" value="Acyl_CoA_acyltransferase"/>
</dbReference>
<feature type="domain" description="N-acetyltransferase" evidence="3">
    <location>
        <begin position="1"/>
        <end position="145"/>
    </location>
</feature>
<dbReference type="Pfam" id="PF00583">
    <property type="entry name" value="Acetyltransf_1"/>
    <property type="match status" value="1"/>
</dbReference>
<keyword evidence="2" id="KW-0012">Acyltransferase</keyword>
<evidence type="ECO:0000313" key="4">
    <source>
        <dbReference type="EMBL" id="HIS91839.1"/>
    </source>
</evidence>
<dbReference type="PROSITE" id="PS51186">
    <property type="entry name" value="GNAT"/>
    <property type="match status" value="1"/>
</dbReference>
<proteinExistence type="predicted"/>
<dbReference type="EMBL" id="DVJN01000044">
    <property type="protein sequence ID" value="HIS91839.1"/>
    <property type="molecule type" value="Genomic_DNA"/>
</dbReference>
<dbReference type="CDD" id="cd04301">
    <property type="entry name" value="NAT_SF"/>
    <property type="match status" value="1"/>
</dbReference>
<evidence type="ECO:0000313" key="5">
    <source>
        <dbReference type="Proteomes" id="UP000824140"/>
    </source>
</evidence>
<evidence type="ECO:0000256" key="2">
    <source>
        <dbReference type="ARBA" id="ARBA00023315"/>
    </source>
</evidence>
<dbReference type="GO" id="GO:0008080">
    <property type="term" value="F:N-acetyltransferase activity"/>
    <property type="evidence" value="ECO:0007669"/>
    <property type="project" value="TreeGrafter"/>
</dbReference>
<protein>
    <submittedName>
        <fullName evidence="4">GNAT family N-acetyltransferase</fullName>
    </submittedName>
</protein>
<dbReference type="PANTHER" id="PTHR10545">
    <property type="entry name" value="DIAMINE N-ACETYLTRANSFERASE"/>
    <property type="match status" value="1"/>
</dbReference>
<dbReference type="PANTHER" id="PTHR10545:SF29">
    <property type="entry name" value="GH14572P-RELATED"/>
    <property type="match status" value="1"/>
</dbReference>
<keyword evidence="1" id="KW-0808">Transferase</keyword>
<dbReference type="Gene3D" id="3.40.630.30">
    <property type="match status" value="1"/>
</dbReference>
<comment type="caution">
    <text evidence="4">The sequence shown here is derived from an EMBL/GenBank/DDBJ whole genome shotgun (WGS) entry which is preliminary data.</text>
</comment>